<reference evidence="4" key="2">
    <citation type="submission" date="2025-09" db="UniProtKB">
        <authorList>
            <consortium name="Ensembl"/>
        </authorList>
    </citation>
    <scope>IDENTIFICATION</scope>
</reference>
<keyword evidence="5" id="KW-1185">Reference proteome</keyword>
<dbReference type="SMART" id="SM00398">
    <property type="entry name" value="HMG"/>
    <property type="match status" value="1"/>
</dbReference>
<dbReference type="InterPro" id="IPR052856">
    <property type="entry name" value="SOX30_TF"/>
</dbReference>
<dbReference type="GO" id="GO:0003677">
    <property type="term" value="F:DNA binding"/>
    <property type="evidence" value="ECO:0007669"/>
    <property type="project" value="UniProtKB-UniRule"/>
</dbReference>
<evidence type="ECO:0000313" key="5">
    <source>
        <dbReference type="Proteomes" id="UP000694546"/>
    </source>
</evidence>
<feature type="compositionally biased region" description="Polar residues" evidence="2">
    <location>
        <begin position="307"/>
        <end position="320"/>
    </location>
</feature>
<dbReference type="PROSITE" id="PS50118">
    <property type="entry name" value="HMG_BOX_2"/>
    <property type="match status" value="1"/>
</dbReference>
<feature type="DNA-binding region" description="HMG box" evidence="1">
    <location>
        <begin position="135"/>
        <end position="203"/>
    </location>
</feature>
<reference evidence="4" key="1">
    <citation type="submission" date="2025-08" db="UniProtKB">
        <authorList>
            <consortium name="Ensembl"/>
        </authorList>
    </citation>
    <scope>IDENTIFICATION</scope>
</reference>
<keyword evidence="1" id="KW-0238">DNA-binding</keyword>
<dbReference type="AlphaFoldDB" id="A0A8C5AE47"/>
<dbReference type="InterPro" id="IPR009071">
    <property type="entry name" value="HMG_box_dom"/>
</dbReference>
<dbReference type="Proteomes" id="UP000694546">
    <property type="component" value="Chromosome 7"/>
</dbReference>
<organism evidence="4 5">
    <name type="scientific">Gadus morhua</name>
    <name type="common">Atlantic cod</name>
    <dbReference type="NCBI Taxonomy" id="8049"/>
    <lineage>
        <taxon>Eukaryota</taxon>
        <taxon>Metazoa</taxon>
        <taxon>Chordata</taxon>
        <taxon>Craniata</taxon>
        <taxon>Vertebrata</taxon>
        <taxon>Euteleostomi</taxon>
        <taxon>Actinopterygii</taxon>
        <taxon>Neopterygii</taxon>
        <taxon>Teleostei</taxon>
        <taxon>Neoteleostei</taxon>
        <taxon>Acanthomorphata</taxon>
        <taxon>Zeiogadaria</taxon>
        <taxon>Gadariae</taxon>
        <taxon>Gadiformes</taxon>
        <taxon>Gadoidei</taxon>
        <taxon>Gadidae</taxon>
        <taxon>Gadus</taxon>
    </lineage>
</organism>
<dbReference type="PANTHER" id="PTHR47279:SF1">
    <property type="entry name" value="TRANSCRIPTION FACTOR SOX-30"/>
    <property type="match status" value="1"/>
</dbReference>
<protein>
    <recommendedName>
        <fullName evidence="3">HMG box domain-containing protein</fullName>
    </recommendedName>
</protein>
<dbReference type="GeneTree" id="ENSGT00940000161042"/>
<dbReference type="InterPro" id="IPR036910">
    <property type="entry name" value="HMG_box_dom_sf"/>
</dbReference>
<evidence type="ECO:0000256" key="1">
    <source>
        <dbReference type="PROSITE-ProRule" id="PRU00267"/>
    </source>
</evidence>
<evidence type="ECO:0000313" key="4">
    <source>
        <dbReference type="Ensembl" id="ENSGMOP00000030257.1"/>
    </source>
</evidence>
<dbReference type="Pfam" id="PF00505">
    <property type="entry name" value="HMG_box"/>
    <property type="match status" value="1"/>
</dbReference>
<dbReference type="SUPFAM" id="SSF47095">
    <property type="entry name" value="HMG-box"/>
    <property type="match status" value="1"/>
</dbReference>
<sequence>MKTQNKRGVQTRFENIDQAENIDLLRTKQQKIRKVKDVRGHETIIGTQWEAEDPIQIDNIVLHTIARQHDPGDPQPSTPSSCEKLDSAPGPGGLTEASKQRDARPGGNVTHAFYPTDALVLTESPYSKGFKKGNIKRPMNAFMVWARINRPALSRVSPQATNADISIQLGNEWSRMSEEQKNPYFQEAQRLKNVHQQQFPGRTTSYVTSGRNWCEFESPLVRPRAVANNNIQSPNYHNKTTKLFSPNCIEIVWVILAEKPVDMFLLQAGSISPRRRRGVLGATGPAPLMPSRLWKKSHMVRLPPVTAQYSPPTLSSTASGEQVGPPE</sequence>
<name>A0A8C5AE47_GADMO</name>
<dbReference type="Ensembl" id="ENSGMOT00000066487.1">
    <property type="protein sequence ID" value="ENSGMOP00000030257.1"/>
    <property type="gene ID" value="ENSGMOG00000036187.1"/>
</dbReference>
<evidence type="ECO:0000259" key="3">
    <source>
        <dbReference type="PROSITE" id="PS50118"/>
    </source>
</evidence>
<feature type="region of interest" description="Disordered" evidence="2">
    <location>
        <begin position="67"/>
        <end position="110"/>
    </location>
</feature>
<feature type="region of interest" description="Disordered" evidence="2">
    <location>
        <begin position="305"/>
        <end position="327"/>
    </location>
</feature>
<proteinExistence type="predicted"/>
<keyword evidence="1" id="KW-0539">Nucleus</keyword>
<feature type="domain" description="HMG box" evidence="3">
    <location>
        <begin position="135"/>
        <end position="203"/>
    </location>
</feature>
<accession>A0A8C5AE47</accession>
<dbReference type="PANTHER" id="PTHR47279">
    <property type="entry name" value="TRANSCRIPTION FACTOR SOX-30"/>
    <property type="match status" value="1"/>
</dbReference>
<dbReference type="Gene3D" id="1.10.30.10">
    <property type="entry name" value="High mobility group box domain"/>
    <property type="match status" value="1"/>
</dbReference>
<dbReference type="GO" id="GO:0005634">
    <property type="term" value="C:nucleus"/>
    <property type="evidence" value="ECO:0007669"/>
    <property type="project" value="UniProtKB-UniRule"/>
</dbReference>
<evidence type="ECO:0000256" key="2">
    <source>
        <dbReference type="SAM" id="MobiDB-lite"/>
    </source>
</evidence>